<keyword evidence="7" id="KW-1185">Reference proteome</keyword>
<proteinExistence type="inferred from homology"/>
<dbReference type="InterPro" id="IPR011048">
    <property type="entry name" value="Haem_d1_sf"/>
</dbReference>
<gene>
    <name evidence="6" type="ORF">R1flu_026390</name>
</gene>
<keyword evidence="3" id="KW-0560">Oxidoreductase</keyword>
<reference evidence="6 7" key="1">
    <citation type="submission" date="2024-09" db="EMBL/GenBank/DDBJ databases">
        <title>Chromosome-scale assembly of Riccia fluitans.</title>
        <authorList>
            <person name="Paukszto L."/>
            <person name="Sawicki J."/>
            <person name="Karawczyk K."/>
            <person name="Piernik-Szablinska J."/>
            <person name="Szczecinska M."/>
            <person name="Mazdziarz M."/>
        </authorList>
    </citation>
    <scope>NUCLEOTIDE SEQUENCE [LARGE SCALE GENOMIC DNA]</scope>
    <source>
        <strain evidence="6">Rf_01</strain>
        <tissue evidence="6">Aerial parts of the thallus</tissue>
    </source>
</reference>
<accession>A0ABD1XFU8</accession>
<dbReference type="EMBL" id="JBHFFA010000008">
    <property type="protein sequence ID" value="KAL2607817.1"/>
    <property type="molecule type" value="Genomic_DNA"/>
</dbReference>
<keyword evidence="2 5" id="KW-0479">Metal-binding</keyword>
<comment type="similarity">
    <text evidence="1">Belongs to the carotenoid oxygenase family.</text>
</comment>
<evidence type="ECO:0000256" key="1">
    <source>
        <dbReference type="ARBA" id="ARBA00006787"/>
    </source>
</evidence>
<feature type="binding site" evidence="5">
    <location>
        <position position="664"/>
    </location>
    <ligand>
        <name>Fe cation</name>
        <dbReference type="ChEBI" id="CHEBI:24875"/>
        <note>catalytic</note>
    </ligand>
</feature>
<evidence type="ECO:0000313" key="7">
    <source>
        <dbReference type="Proteomes" id="UP001605036"/>
    </source>
</evidence>
<feature type="binding site" evidence="5">
    <location>
        <position position="453"/>
    </location>
    <ligand>
        <name>Fe cation</name>
        <dbReference type="ChEBI" id="CHEBI:24875"/>
        <note>catalytic</note>
    </ligand>
</feature>
<comment type="caution">
    <text evidence="6">The sequence shown here is derived from an EMBL/GenBank/DDBJ whole genome shotgun (WGS) entry which is preliminary data.</text>
</comment>
<sequence>MHKGKGKRNELLKFLSLSSSRFLYSAPLINLRLRTEGFQKIEAEFCIQKSMLYPRFNFRLHSMAAAALLSIPLSTSTKASRALVVSGWNQSSTQKSKLAKSTNNSPVPKSYSNVHRWAQKQEENVKLLVRQVVNEYQRAMNTLIDHLYIPSDETVPFIQGNFAPVAEIGEKVRIELVEGEIPKDFPPGCYVRNGPNPRFGANQNLDSPLFGGKTLYSWFEGEGMLHATYFEEDGSIWYNNRYVETESFKLETKLGRTYLPTMDERSSPGARFNRLLNVVRFGHPQRDLCSTSIFEHAGHVIATAEGGRAFEIDISDLSTKGEYTCYGHWNRRFFGPHPKIHPETKQLVVYGFDIKKPYYILSVISDEFQGKKLLNKIDLDLDKLILMHDIGITERYIIVYDFPMVMDIPSMLLKGESIVTLDLQAESRIGVIPLTGNNRSVKWFNVDTTCLTHHANSYEDGDEIVVHGLVTCNLQLVAVPRDIDHLEWYSRGMTLEHQNNYKVKIANIDGKLFEHLHEWRLNLKTGEVTERNISQYKFPLEVPRINENFTGKKYKYVYAASEDIEASKAKGFPMYGKLVKIDVSQKNEDSKLVQFHDVADNTIYSEPVFVARPGSTEEDDGWIVTYVHNEATNISEMIIIDAQNFDEEPLARISLPQRVPYGFHGTYIKKKKKSIL</sequence>
<organism evidence="6 7">
    <name type="scientific">Riccia fluitans</name>
    <dbReference type="NCBI Taxonomy" id="41844"/>
    <lineage>
        <taxon>Eukaryota</taxon>
        <taxon>Viridiplantae</taxon>
        <taxon>Streptophyta</taxon>
        <taxon>Embryophyta</taxon>
        <taxon>Marchantiophyta</taxon>
        <taxon>Marchantiopsida</taxon>
        <taxon>Marchantiidae</taxon>
        <taxon>Marchantiales</taxon>
        <taxon>Ricciaceae</taxon>
        <taxon>Riccia</taxon>
    </lineage>
</organism>
<dbReference type="PANTHER" id="PTHR10543">
    <property type="entry name" value="BETA-CAROTENE DIOXYGENASE"/>
    <property type="match status" value="1"/>
</dbReference>
<keyword evidence="3" id="KW-0223">Dioxygenase</keyword>
<dbReference type="SUPFAM" id="SSF51004">
    <property type="entry name" value="C-terminal (heme d1) domain of cytochrome cd1-nitrite reductase"/>
    <property type="match status" value="1"/>
</dbReference>
<evidence type="ECO:0000256" key="2">
    <source>
        <dbReference type="ARBA" id="ARBA00022723"/>
    </source>
</evidence>
<evidence type="ECO:0000256" key="3">
    <source>
        <dbReference type="ARBA" id="ARBA00022964"/>
    </source>
</evidence>
<comment type="cofactor">
    <cofactor evidence="5">
        <name>Fe(2+)</name>
        <dbReference type="ChEBI" id="CHEBI:29033"/>
    </cofactor>
    <text evidence="5">Binds 1 Fe(2+) ion per subunit.</text>
</comment>
<name>A0ABD1XFU8_9MARC</name>
<keyword evidence="4 5" id="KW-0408">Iron</keyword>
<dbReference type="PANTHER" id="PTHR10543:SF142">
    <property type="entry name" value="OS06G0162550 PROTEIN"/>
    <property type="match status" value="1"/>
</dbReference>
<dbReference type="GO" id="GO:0051213">
    <property type="term" value="F:dioxygenase activity"/>
    <property type="evidence" value="ECO:0007669"/>
    <property type="project" value="UniProtKB-KW"/>
</dbReference>
<dbReference type="Proteomes" id="UP001605036">
    <property type="component" value="Unassembled WGS sequence"/>
</dbReference>
<evidence type="ECO:0000313" key="6">
    <source>
        <dbReference type="EMBL" id="KAL2607817.1"/>
    </source>
</evidence>
<feature type="binding site" evidence="5">
    <location>
        <position position="337"/>
    </location>
    <ligand>
        <name>Fe cation</name>
        <dbReference type="ChEBI" id="CHEBI:24875"/>
        <note>catalytic</note>
    </ligand>
</feature>
<evidence type="ECO:0000256" key="4">
    <source>
        <dbReference type="ARBA" id="ARBA00023004"/>
    </source>
</evidence>
<dbReference type="Pfam" id="PF03055">
    <property type="entry name" value="RPE65"/>
    <property type="match status" value="1"/>
</dbReference>
<feature type="binding site" evidence="5">
    <location>
        <position position="388"/>
    </location>
    <ligand>
        <name>Fe cation</name>
        <dbReference type="ChEBI" id="CHEBI:24875"/>
        <note>catalytic</note>
    </ligand>
</feature>
<dbReference type="AlphaFoldDB" id="A0ABD1XFU8"/>
<dbReference type="GO" id="GO:0046872">
    <property type="term" value="F:metal ion binding"/>
    <property type="evidence" value="ECO:0007669"/>
    <property type="project" value="UniProtKB-KW"/>
</dbReference>
<protein>
    <submittedName>
        <fullName evidence="6">Uncharacterized protein</fullName>
    </submittedName>
</protein>
<dbReference type="InterPro" id="IPR004294">
    <property type="entry name" value="Carotenoid_Oase"/>
</dbReference>
<evidence type="ECO:0000256" key="5">
    <source>
        <dbReference type="PIRSR" id="PIRSR604294-1"/>
    </source>
</evidence>